<reference evidence="2 3" key="1">
    <citation type="journal article" date="2015" name="Genome Announc.">
        <title>Draft Genome Sequence and Gene Annotation of the Entomopathogenic Fungus Verticillium hemipterigenum.</title>
        <authorList>
            <person name="Horn F."/>
            <person name="Habel A."/>
            <person name="Scharf D.H."/>
            <person name="Dworschak J."/>
            <person name="Brakhage A.A."/>
            <person name="Guthke R."/>
            <person name="Hertweck C."/>
            <person name="Linde J."/>
        </authorList>
    </citation>
    <scope>NUCLEOTIDE SEQUENCE [LARGE SCALE GENOMIC DNA]</scope>
</reference>
<dbReference type="Proteomes" id="UP000039046">
    <property type="component" value="Unassembled WGS sequence"/>
</dbReference>
<proteinExistence type="predicted"/>
<accession>A0A0A1TAA4</accession>
<dbReference type="SUPFAM" id="SSF55729">
    <property type="entry name" value="Acyl-CoA N-acyltransferases (Nat)"/>
    <property type="match status" value="1"/>
</dbReference>
<dbReference type="EMBL" id="CDHN01000004">
    <property type="protein sequence ID" value="CEJ91689.1"/>
    <property type="molecule type" value="Genomic_DNA"/>
</dbReference>
<dbReference type="PANTHER" id="PTHR43441">
    <property type="entry name" value="RIBOSOMAL-PROTEIN-SERINE ACETYLTRANSFERASE"/>
    <property type="match status" value="1"/>
</dbReference>
<dbReference type="InterPro" id="IPR051908">
    <property type="entry name" value="Ribosomal_N-acetyltransferase"/>
</dbReference>
<keyword evidence="3" id="KW-1185">Reference proteome</keyword>
<name>A0A0A1TAA4_9HYPO</name>
<dbReference type="GO" id="GO:0008999">
    <property type="term" value="F:protein-N-terminal-alanine acetyltransferase activity"/>
    <property type="evidence" value="ECO:0007669"/>
    <property type="project" value="TreeGrafter"/>
</dbReference>
<evidence type="ECO:0000313" key="3">
    <source>
        <dbReference type="Proteomes" id="UP000039046"/>
    </source>
</evidence>
<organism evidence="2 3">
    <name type="scientific">[Torrubiella] hemipterigena</name>
    <dbReference type="NCBI Taxonomy" id="1531966"/>
    <lineage>
        <taxon>Eukaryota</taxon>
        <taxon>Fungi</taxon>
        <taxon>Dikarya</taxon>
        <taxon>Ascomycota</taxon>
        <taxon>Pezizomycotina</taxon>
        <taxon>Sordariomycetes</taxon>
        <taxon>Hypocreomycetidae</taxon>
        <taxon>Hypocreales</taxon>
        <taxon>Clavicipitaceae</taxon>
        <taxon>Clavicipitaceae incertae sedis</taxon>
        <taxon>'Torrubiella' clade</taxon>
    </lineage>
</organism>
<feature type="domain" description="N-acetyltransferase" evidence="1">
    <location>
        <begin position="36"/>
        <end position="176"/>
    </location>
</feature>
<dbReference type="HOGENOM" id="CLU_013985_1_2_1"/>
<dbReference type="InterPro" id="IPR016181">
    <property type="entry name" value="Acyl_CoA_acyltransferase"/>
</dbReference>
<dbReference type="OrthoDB" id="1877767at2759"/>
<dbReference type="InterPro" id="IPR000182">
    <property type="entry name" value="GNAT_dom"/>
</dbReference>
<sequence>MTVPDLPVGPLASKVDAVPPAGASLHGKYTSVVKLATGHAPALYKSLGGQENAWRWTYMLRGGFDTLEEYQEFTTDLAGSTDPYAYAILSAPEAETSANPEPVGVFSFLNISAPQRRIEIGSVNLGDRLKRTRMATEAFYLFIKHAFEDLHYHRVEWKANALNAPSLSSAKRLGFVYEGIFRKHMIVQGRLRDTAWFSITDDEWPVVKQAFDTWLEESNFDAEGQQKRTLQAIRDEIQKSTS</sequence>
<dbReference type="FunFam" id="3.40.630.30:FF:000047">
    <property type="entry name" value="Acetyltransferase, GNAT family"/>
    <property type="match status" value="1"/>
</dbReference>
<dbReference type="PANTHER" id="PTHR43441:SF2">
    <property type="entry name" value="FAMILY ACETYLTRANSFERASE, PUTATIVE (AFU_ORTHOLOGUE AFUA_7G00850)-RELATED"/>
    <property type="match status" value="1"/>
</dbReference>
<gene>
    <name evidence="2" type="ORF">VHEMI07386</name>
</gene>
<dbReference type="AlphaFoldDB" id="A0A0A1TAA4"/>
<dbReference type="GO" id="GO:1990189">
    <property type="term" value="F:protein N-terminal-serine acetyltransferase activity"/>
    <property type="evidence" value="ECO:0007669"/>
    <property type="project" value="TreeGrafter"/>
</dbReference>
<protein>
    <recommendedName>
        <fullName evidence="1">N-acetyltransferase domain-containing protein</fullName>
    </recommendedName>
</protein>
<dbReference type="Gene3D" id="3.40.630.30">
    <property type="match status" value="1"/>
</dbReference>
<evidence type="ECO:0000259" key="1">
    <source>
        <dbReference type="Pfam" id="PF13302"/>
    </source>
</evidence>
<evidence type="ECO:0000313" key="2">
    <source>
        <dbReference type="EMBL" id="CEJ91689.1"/>
    </source>
</evidence>
<dbReference type="Pfam" id="PF13302">
    <property type="entry name" value="Acetyltransf_3"/>
    <property type="match status" value="1"/>
</dbReference>